<sequence>MAKRKKSGQVNEKVAARKAARKAALAAPRRSFEGLPGEADWVAMREVVPAASATARTTAEYGAREVTVVTVLPGLLPAMHREDGQILVALQNVTSSGDPSRDVAAALLQVLDAEPGTSLTHLDLPGPGPRLQDVLDLDAPFEVTLHDTFDFVLPPDTEPTPELTSALEEFAGAIVPTVKLESVASAYWCRMGAREFLRWSRTEDEEALLDALARLHAARSSAIDDDARFIGAFRSCALVVPVWELAPGTEAEELEGVAPAFEERLAEALAVTEPLNADERRARAGIVSRQVTLR</sequence>
<dbReference type="InterPro" id="IPR045970">
    <property type="entry name" value="DUF5926"/>
</dbReference>
<accession>A0A1H5MGG9</accession>
<dbReference type="AlphaFoldDB" id="A0A1H5MGG9"/>
<protein>
    <recommendedName>
        <fullName evidence="1">DUF5926 domain-containing protein</fullName>
    </recommendedName>
</protein>
<dbReference type="RefSeq" id="WP_281242115.1">
    <property type="nucleotide sequence ID" value="NZ_FNTX01000002.1"/>
</dbReference>
<dbReference type="STRING" id="648782.SAMN04488554_3380"/>
<evidence type="ECO:0000313" key="3">
    <source>
        <dbReference type="Proteomes" id="UP000199220"/>
    </source>
</evidence>
<dbReference type="Pfam" id="PF19348">
    <property type="entry name" value="DUF5926"/>
    <property type="match status" value="1"/>
</dbReference>
<keyword evidence="3" id="KW-1185">Reference proteome</keyword>
<dbReference type="Proteomes" id="UP000199220">
    <property type="component" value="Unassembled WGS sequence"/>
</dbReference>
<evidence type="ECO:0000259" key="1">
    <source>
        <dbReference type="Pfam" id="PF19348"/>
    </source>
</evidence>
<dbReference type="EMBL" id="FNTX01000002">
    <property type="protein sequence ID" value="SEE88472.1"/>
    <property type="molecule type" value="Genomic_DNA"/>
</dbReference>
<evidence type="ECO:0000313" key="2">
    <source>
        <dbReference type="EMBL" id="SEE88472.1"/>
    </source>
</evidence>
<proteinExistence type="predicted"/>
<feature type="domain" description="DUF5926" evidence="1">
    <location>
        <begin position="32"/>
        <end position="294"/>
    </location>
</feature>
<name>A0A1H5MGG9_9MICO</name>
<organism evidence="2 3">
    <name type="scientific">Ruania alba</name>
    <dbReference type="NCBI Taxonomy" id="648782"/>
    <lineage>
        <taxon>Bacteria</taxon>
        <taxon>Bacillati</taxon>
        <taxon>Actinomycetota</taxon>
        <taxon>Actinomycetes</taxon>
        <taxon>Micrococcales</taxon>
        <taxon>Ruaniaceae</taxon>
        <taxon>Ruania</taxon>
    </lineage>
</organism>
<reference evidence="3" key="1">
    <citation type="submission" date="2016-10" db="EMBL/GenBank/DDBJ databases">
        <authorList>
            <person name="Varghese N."/>
            <person name="Submissions S."/>
        </authorList>
    </citation>
    <scope>NUCLEOTIDE SEQUENCE [LARGE SCALE GENOMIC DNA]</scope>
    <source>
        <strain evidence="3">DSM 21368</strain>
    </source>
</reference>
<gene>
    <name evidence="2" type="ORF">SAMN04488554_3380</name>
</gene>